<dbReference type="PANTHER" id="PTHR38116">
    <property type="entry name" value="CHROMOSOME 7, WHOLE GENOME SHOTGUN SEQUENCE"/>
    <property type="match status" value="1"/>
</dbReference>
<dbReference type="Pfam" id="PF11905">
    <property type="entry name" value="DUF3425"/>
    <property type="match status" value="1"/>
</dbReference>
<organism evidence="2 3">
    <name type="scientific">Diatrype stigma</name>
    <dbReference type="NCBI Taxonomy" id="117547"/>
    <lineage>
        <taxon>Eukaryota</taxon>
        <taxon>Fungi</taxon>
        <taxon>Dikarya</taxon>
        <taxon>Ascomycota</taxon>
        <taxon>Pezizomycotina</taxon>
        <taxon>Sordariomycetes</taxon>
        <taxon>Xylariomycetidae</taxon>
        <taxon>Xylariales</taxon>
        <taxon>Diatrypaceae</taxon>
        <taxon>Diatrype</taxon>
    </lineage>
</organism>
<evidence type="ECO:0000256" key="1">
    <source>
        <dbReference type="SAM" id="MobiDB-lite"/>
    </source>
</evidence>
<evidence type="ECO:0000313" key="3">
    <source>
        <dbReference type="Proteomes" id="UP001320420"/>
    </source>
</evidence>
<feature type="region of interest" description="Disordered" evidence="1">
    <location>
        <begin position="229"/>
        <end position="258"/>
    </location>
</feature>
<keyword evidence="3" id="KW-1185">Reference proteome</keyword>
<dbReference type="EMBL" id="JAKJXP020000072">
    <property type="protein sequence ID" value="KAK7749998.1"/>
    <property type="molecule type" value="Genomic_DNA"/>
</dbReference>
<accession>A0AAN9UMA0</accession>
<sequence length="368" mass="39998">MNENAEERKRVLNVLAQRRYRTPGDGSSEIDDPLLFQDIFGSGLSTDVVLLGEETENLNLDLGLQGWEESMNCTSLGPTTTIMPGLVEGPPPDVDAGLHLDFGSDTASTFAISSSQTPFYHHLPLPISPRGNNSGSAVTPYDISSSSPTTTTTVALSSSSSSSHDHNNSRNNDNDDEGDFFTFPDSYHLPMAELALLRAFGRIGKRLGLELGALWELGARSPFVAVAAAGDKPARSSPSPSQQQQLPPHLQPTRAQSTVPHHPVLDLLPWPVVRDRLITVLSLPEGARPCSNGAGGGGGVNMALVQFSYDMEDAAEGIRIWGGDVYDPRAWEVGQALFERWWFVFDREVVAQSNYWRRLRGAGELCVR</sequence>
<comment type="caution">
    <text evidence="2">The sequence shown here is derived from an EMBL/GenBank/DDBJ whole genome shotgun (WGS) entry which is preliminary data.</text>
</comment>
<name>A0AAN9UMA0_9PEZI</name>
<feature type="region of interest" description="Disordered" evidence="1">
    <location>
        <begin position="131"/>
        <end position="177"/>
    </location>
</feature>
<protein>
    <submittedName>
        <fullName evidence="2">Uncharacterized protein</fullName>
    </submittedName>
</protein>
<dbReference type="Proteomes" id="UP001320420">
    <property type="component" value="Unassembled WGS sequence"/>
</dbReference>
<dbReference type="InterPro" id="IPR021833">
    <property type="entry name" value="DUF3425"/>
</dbReference>
<gene>
    <name evidence="2" type="ORF">SLS62_008107</name>
</gene>
<proteinExistence type="predicted"/>
<dbReference type="PANTHER" id="PTHR38116:SF9">
    <property type="entry name" value="BZIP DOMAIN-CONTAINING PROTEIN"/>
    <property type="match status" value="1"/>
</dbReference>
<feature type="compositionally biased region" description="Low complexity" evidence="1">
    <location>
        <begin position="142"/>
        <end position="162"/>
    </location>
</feature>
<reference evidence="2 3" key="1">
    <citation type="submission" date="2024-02" db="EMBL/GenBank/DDBJ databases">
        <title>De novo assembly and annotation of 12 fungi associated with fruit tree decline syndrome in Ontario, Canada.</title>
        <authorList>
            <person name="Sulman M."/>
            <person name="Ellouze W."/>
            <person name="Ilyukhin E."/>
        </authorList>
    </citation>
    <scope>NUCLEOTIDE SEQUENCE [LARGE SCALE GENOMIC DNA]</scope>
    <source>
        <strain evidence="2 3">M11/M66-122</strain>
    </source>
</reference>
<feature type="compositionally biased region" description="Low complexity" evidence="1">
    <location>
        <begin position="236"/>
        <end position="252"/>
    </location>
</feature>
<dbReference type="AlphaFoldDB" id="A0AAN9UMA0"/>
<evidence type="ECO:0000313" key="2">
    <source>
        <dbReference type="EMBL" id="KAK7749998.1"/>
    </source>
</evidence>